<dbReference type="GO" id="GO:0015125">
    <property type="term" value="F:bile acid transmembrane transporter activity"/>
    <property type="evidence" value="ECO:0000318"/>
    <property type="project" value="GO_Central"/>
</dbReference>
<protein>
    <submittedName>
        <fullName evidence="3">SLC51 subunit beta</fullName>
    </submittedName>
</protein>
<organism evidence="3 4">
    <name type="scientific">Monodelphis domestica</name>
    <name type="common">Gray short-tailed opossum</name>
    <dbReference type="NCBI Taxonomy" id="13616"/>
    <lineage>
        <taxon>Eukaryota</taxon>
        <taxon>Metazoa</taxon>
        <taxon>Chordata</taxon>
        <taxon>Craniata</taxon>
        <taxon>Vertebrata</taxon>
        <taxon>Euteleostomi</taxon>
        <taxon>Mammalia</taxon>
        <taxon>Metatheria</taxon>
        <taxon>Didelphimorphia</taxon>
        <taxon>Didelphidae</taxon>
        <taxon>Monodelphis</taxon>
    </lineage>
</organism>
<evidence type="ECO:0000313" key="4">
    <source>
        <dbReference type="Proteomes" id="UP000002280"/>
    </source>
</evidence>
<dbReference type="OMA" id="EMLWVFR"/>
<dbReference type="OrthoDB" id="9899510at2759"/>
<dbReference type="GeneTree" id="ENSGT00390000010409"/>
<dbReference type="GO" id="GO:0032782">
    <property type="term" value="P:bile acid secretion"/>
    <property type="evidence" value="ECO:0000318"/>
    <property type="project" value="GO_Central"/>
</dbReference>
<dbReference type="AlphaFoldDB" id="A0A5F8H9V0"/>
<keyword evidence="2" id="KW-1133">Transmembrane helix</keyword>
<dbReference type="CTD" id="123264"/>
<dbReference type="GO" id="GO:0032991">
    <property type="term" value="C:protein-containing complex"/>
    <property type="evidence" value="ECO:0000318"/>
    <property type="project" value="GO_Central"/>
</dbReference>
<keyword evidence="2" id="KW-0472">Membrane</keyword>
<sequence>MDSGNGQAEAMPELGWSKEQLEEMLWLYRTEDSTPWNIAVLVLSSAVLILSVFLLGRSITANRNRKMSSQDKQTAEIKSSVQTINKESVSPKDDNSLNILKETLLFESQNPERAMIELKEADISPEYSEANI</sequence>
<dbReference type="KEGG" id="mdo:103098278"/>
<dbReference type="RefSeq" id="XP_007479642.1">
    <property type="nucleotide sequence ID" value="XM_007479580.3"/>
</dbReference>
<dbReference type="FunCoup" id="A0A5F8H9V0">
    <property type="interactions" value="19"/>
</dbReference>
<dbReference type="PANTHER" id="PTHR36129:SF1">
    <property type="entry name" value="ORGANIC SOLUTE TRANSPORTER SUBUNIT BETA"/>
    <property type="match status" value="1"/>
</dbReference>
<feature type="region of interest" description="Disordered" evidence="1">
    <location>
        <begin position="64"/>
        <end position="92"/>
    </location>
</feature>
<dbReference type="InParanoid" id="A0A5F8H9V0"/>
<reference evidence="3 4" key="1">
    <citation type="journal article" date="2007" name="Nature">
        <title>Genome of the marsupial Monodelphis domestica reveals innovation in non-coding sequences.</title>
        <authorList>
            <person name="Mikkelsen T.S."/>
            <person name="Wakefield M.J."/>
            <person name="Aken B."/>
            <person name="Amemiya C.T."/>
            <person name="Chang J.L."/>
            <person name="Duke S."/>
            <person name="Garber M."/>
            <person name="Gentles A.J."/>
            <person name="Goodstadt L."/>
            <person name="Heger A."/>
            <person name="Jurka J."/>
            <person name="Kamal M."/>
            <person name="Mauceli E."/>
            <person name="Searle S.M."/>
            <person name="Sharpe T."/>
            <person name="Baker M.L."/>
            <person name="Batzer M.A."/>
            <person name="Benos P.V."/>
            <person name="Belov K."/>
            <person name="Clamp M."/>
            <person name="Cook A."/>
            <person name="Cuff J."/>
            <person name="Das R."/>
            <person name="Davidow L."/>
            <person name="Deakin J.E."/>
            <person name="Fazzari M.J."/>
            <person name="Glass J.L."/>
            <person name="Grabherr M."/>
            <person name="Greally J.M."/>
            <person name="Gu W."/>
            <person name="Hore T.A."/>
            <person name="Huttley G.A."/>
            <person name="Kleber M."/>
            <person name="Jirtle R.L."/>
            <person name="Koina E."/>
            <person name="Lee J.T."/>
            <person name="Mahony S."/>
            <person name="Marra M.A."/>
            <person name="Miller R.D."/>
            <person name="Nicholls R.D."/>
            <person name="Oda M."/>
            <person name="Papenfuss A.T."/>
            <person name="Parra Z.E."/>
            <person name="Pollock D.D."/>
            <person name="Ray D.A."/>
            <person name="Schein J.E."/>
            <person name="Speed T.P."/>
            <person name="Thompson K."/>
            <person name="VandeBerg J.L."/>
            <person name="Wade C.M."/>
            <person name="Walker J.A."/>
            <person name="Waters P.D."/>
            <person name="Webber C."/>
            <person name="Weidman J.R."/>
            <person name="Xie X."/>
            <person name="Zody M.C."/>
            <person name="Baldwin J."/>
            <person name="Abdouelleil A."/>
            <person name="Abdulkadir J."/>
            <person name="Abebe A."/>
            <person name="Abera B."/>
            <person name="Abreu J."/>
            <person name="Acer S.C."/>
            <person name="Aftuck L."/>
            <person name="Alexander A."/>
            <person name="An P."/>
            <person name="Anderson E."/>
            <person name="Anderson S."/>
            <person name="Arachi H."/>
            <person name="Azer M."/>
            <person name="Bachantsang P."/>
            <person name="Barry A."/>
            <person name="Bayul T."/>
            <person name="Berlin A."/>
            <person name="Bessette D."/>
            <person name="Bloom T."/>
            <person name="Bloom T."/>
            <person name="Boguslavskiy L."/>
            <person name="Bonnet C."/>
            <person name="Boukhgalter B."/>
            <person name="Bourzgui I."/>
            <person name="Brown A."/>
            <person name="Cahill P."/>
            <person name="Channer S."/>
            <person name="Cheshatsang Y."/>
            <person name="Chuda L."/>
            <person name="Citroen M."/>
            <person name="Collymore A."/>
            <person name="Cooke P."/>
            <person name="Costello M."/>
            <person name="D'Aco K."/>
            <person name="Daza R."/>
            <person name="De Haan G."/>
            <person name="DeGray S."/>
            <person name="DeMaso C."/>
            <person name="Dhargay N."/>
            <person name="Dooley K."/>
            <person name="Dooley E."/>
            <person name="Doricent M."/>
            <person name="Dorje P."/>
            <person name="Dorjee K."/>
            <person name="Dupes A."/>
            <person name="Elong R."/>
            <person name="Falk J."/>
            <person name="Farina A."/>
            <person name="Faro S."/>
            <person name="Ferguson D."/>
            <person name="Fisher S."/>
            <person name="Foley C.D."/>
            <person name="Franke A."/>
            <person name="Friedrich D."/>
            <person name="Gadbois L."/>
            <person name="Gearin G."/>
            <person name="Gearin C.R."/>
            <person name="Giannoukos G."/>
            <person name="Goode T."/>
            <person name="Graham J."/>
            <person name="Grandbois E."/>
            <person name="Grewal S."/>
            <person name="Gyaltsen K."/>
            <person name="Hafez N."/>
            <person name="Hagos B."/>
            <person name="Hall J."/>
            <person name="Henson C."/>
            <person name="Hollinger A."/>
            <person name="Honan T."/>
            <person name="Huard M.D."/>
            <person name="Hughes L."/>
            <person name="Hurhula B."/>
            <person name="Husby M.E."/>
            <person name="Kamat A."/>
            <person name="Kanga B."/>
            <person name="Kashin S."/>
            <person name="Khazanovich D."/>
            <person name="Kisner P."/>
            <person name="Lance K."/>
            <person name="Lara M."/>
            <person name="Lee W."/>
            <person name="Lennon N."/>
            <person name="Letendre F."/>
            <person name="LeVine R."/>
            <person name="Lipovsky A."/>
            <person name="Liu X."/>
            <person name="Liu J."/>
            <person name="Liu S."/>
            <person name="Lokyitsang T."/>
            <person name="Lokyitsang Y."/>
            <person name="Lubonja R."/>
            <person name="Lui A."/>
            <person name="MacDonald P."/>
            <person name="Magnisalis V."/>
            <person name="Maru K."/>
            <person name="Matthews C."/>
            <person name="McCusker W."/>
            <person name="McDonough S."/>
            <person name="Mehta T."/>
            <person name="Meldrim J."/>
            <person name="Meneus L."/>
            <person name="Mihai O."/>
            <person name="Mihalev A."/>
            <person name="Mihova T."/>
            <person name="Mittelman R."/>
            <person name="Mlenga V."/>
            <person name="Montmayeur A."/>
            <person name="Mulrain L."/>
            <person name="Navidi A."/>
            <person name="Naylor J."/>
            <person name="Negash T."/>
            <person name="Nguyen T."/>
            <person name="Nguyen N."/>
            <person name="Nicol R."/>
            <person name="Norbu C."/>
            <person name="Norbu N."/>
            <person name="Novod N."/>
            <person name="O'Neill B."/>
            <person name="Osman S."/>
            <person name="Markiewicz E."/>
            <person name="Oyono O.L."/>
            <person name="Patti C."/>
            <person name="Phunkhang P."/>
            <person name="Pierre F."/>
            <person name="Priest M."/>
            <person name="Raghuraman S."/>
            <person name="Rege F."/>
            <person name="Reyes R."/>
            <person name="Rise C."/>
            <person name="Rogov P."/>
            <person name="Ross K."/>
            <person name="Ryan E."/>
            <person name="Settipalli S."/>
            <person name="Shea T."/>
            <person name="Sherpa N."/>
            <person name="Shi L."/>
            <person name="Shih D."/>
            <person name="Sparrow T."/>
            <person name="Spaulding J."/>
            <person name="Stalker J."/>
            <person name="Stange-Thomann N."/>
            <person name="Stavropoulos S."/>
            <person name="Stone C."/>
            <person name="Strader C."/>
            <person name="Tesfaye S."/>
            <person name="Thomson T."/>
            <person name="Thoulutsang Y."/>
            <person name="Thoulutsang D."/>
            <person name="Topham K."/>
            <person name="Topping I."/>
            <person name="Tsamla T."/>
            <person name="Vassiliev H."/>
            <person name="Vo A."/>
            <person name="Wangchuk T."/>
            <person name="Wangdi T."/>
            <person name="Weiand M."/>
            <person name="Wilkinson J."/>
            <person name="Wilson A."/>
            <person name="Yadav S."/>
            <person name="Young G."/>
            <person name="Yu Q."/>
            <person name="Zembek L."/>
            <person name="Zhong D."/>
            <person name="Zimmer A."/>
            <person name="Zwirko Z."/>
            <person name="Jaffe D.B."/>
            <person name="Alvarez P."/>
            <person name="Brockman W."/>
            <person name="Butler J."/>
            <person name="Chin C."/>
            <person name="Gnerre S."/>
            <person name="MacCallum I."/>
            <person name="Graves J.A."/>
            <person name="Ponting C.P."/>
            <person name="Breen M."/>
            <person name="Samollow P.B."/>
            <person name="Lander E.S."/>
            <person name="Lindblad-Toh K."/>
        </authorList>
    </citation>
    <scope>NUCLEOTIDE SEQUENCE [LARGE SCALE GENOMIC DNA]</scope>
</reference>
<name>A0A5F8H9V0_MONDO</name>
<gene>
    <name evidence="3" type="primary">SLC51B</name>
</gene>
<keyword evidence="4" id="KW-1185">Reference proteome</keyword>
<evidence type="ECO:0000313" key="3">
    <source>
        <dbReference type="Ensembl" id="ENSMODP00000055891.1"/>
    </source>
</evidence>
<dbReference type="STRING" id="13616.ENSMODP00000055891"/>
<dbReference type="InterPro" id="IPR029387">
    <property type="entry name" value="OSTbeta"/>
</dbReference>
<accession>A0A5F8H9V0</accession>
<dbReference type="InterPro" id="IPR052678">
    <property type="entry name" value="OST-beta_subunit"/>
</dbReference>
<feature type="transmembrane region" description="Helical" evidence="2">
    <location>
        <begin position="36"/>
        <end position="56"/>
    </location>
</feature>
<dbReference type="GeneID" id="103098278"/>
<dbReference type="Pfam" id="PF15048">
    <property type="entry name" value="OSTbeta"/>
    <property type="match status" value="1"/>
</dbReference>
<dbReference type="GO" id="GO:0046982">
    <property type="term" value="F:protein heterodimerization activity"/>
    <property type="evidence" value="ECO:0007669"/>
    <property type="project" value="InterPro"/>
</dbReference>
<dbReference type="GO" id="GO:0016323">
    <property type="term" value="C:basolateral plasma membrane"/>
    <property type="evidence" value="ECO:0000318"/>
    <property type="project" value="GO_Central"/>
</dbReference>
<dbReference type="PANTHER" id="PTHR36129">
    <property type="entry name" value="ORGANIC SOLUTE TRANSPORTER SUBUNIT BETA-RELATED"/>
    <property type="match status" value="1"/>
</dbReference>
<dbReference type="GO" id="GO:0015721">
    <property type="term" value="P:bile acid and bile salt transport"/>
    <property type="evidence" value="ECO:0000318"/>
    <property type="project" value="GO_Central"/>
</dbReference>
<dbReference type="RefSeq" id="XP_007479643.1">
    <property type="nucleotide sequence ID" value="XM_007479581.3"/>
</dbReference>
<evidence type="ECO:0000256" key="2">
    <source>
        <dbReference type="SAM" id="Phobius"/>
    </source>
</evidence>
<keyword evidence="2" id="KW-0812">Transmembrane</keyword>
<feature type="compositionally biased region" description="Polar residues" evidence="1">
    <location>
        <begin position="70"/>
        <end position="88"/>
    </location>
</feature>
<evidence type="ECO:0000256" key="1">
    <source>
        <dbReference type="SAM" id="MobiDB-lite"/>
    </source>
</evidence>
<proteinExistence type="predicted"/>
<reference evidence="3" key="3">
    <citation type="submission" date="2025-09" db="UniProtKB">
        <authorList>
            <consortium name="Ensembl"/>
        </authorList>
    </citation>
    <scope>IDENTIFICATION</scope>
</reference>
<dbReference type="Ensembl" id="ENSMODT00000066422.1">
    <property type="protein sequence ID" value="ENSMODP00000055891.1"/>
    <property type="gene ID" value="ENSMODG00000048415.1"/>
</dbReference>
<dbReference type="Bgee" id="ENSMODG00000048415">
    <property type="expression patterns" value="Expressed in lung and 16 other cell types or tissues"/>
</dbReference>
<reference evidence="3" key="2">
    <citation type="submission" date="2025-08" db="UniProtKB">
        <authorList>
            <consortium name="Ensembl"/>
        </authorList>
    </citation>
    <scope>IDENTIFICATION</scope>
</reference>
<dbReference type="Proteomes" id="UP000002280">
    <property type="component" value="Chromosome 1"/>
</dbReference>